<evidence type="ECO:0000313" key="2">
    <source>
        <dbReference type="EMBL" id="KWR55160.1"/>
    </source>
</evidence>
<keyword evidence="1" id="KW-0812">Transmembrane</keyword>
<name>A0A108T880_BACSE</name>
<dbReference type="SUPFAM" id="SSF103473">
    <property type="entry name" value="MFS general substrate transporter"/>
    <property type="match status" value="1"/>
</dbReference>
<feature type="transmembrane region" description="Helical" evidence="1">
    <location>
        <begin position="434"/>
        <end position="451"/>
    </location>
</feature>
<dbReference type="AlphaFoldDB" id="A0A108T880"/>
<feature type="transmembrane region" description="Helical" evidence="1">
    <location>
        <begin position="392"/>
        <end position="414"/>
    </location>
</feature>
<proteinExistence type="predicted"/>
<feature type="transmembrane region" description="Helical" evidence="1">
    <location>
        <begin position="300"/>
        <end position="321"/>
    </location>
</feature>
<dbReference type="Proteomes" id="UP000056419">
    <property type="component" value="Unassembled WGS sequence"/>
</dbReference>
<feature type="transmembrane region" description="Helical" evidence="1">
    <location>
        <begin position="146"/>
        <end position="167"/>
    </location>
</feature>
<dbReference type="STRING" id="46506.AA415_01608"/>
<keyword evidence="3" id="KW-1185">Reference proteome</keyword>
<keyword evidence="1" id="KW-1133">Transmembrane helix</keyword>
<dbReference type="PATRIC" id="fig|46506.5.peg.1713"/>
<feature type="transmembrane region" description="Helical" evidence="1">
    <location>
        <begin position="122"/>
        <end position="140"/>
    </location>
</feature>
<gene>
    <name evidence="2" type="ORF">AA415_01608</name>
</gene>
<evidence type="ECO:0008006" key="4">
    <source>
        <dbReference type="Google" id="ProtNLM"/>
    </source>
</evidence>
<dbReference type="EMBL" id="LRGC01000006">
    <property type="protein sequence ID" value="KWR55160.1"/>
    <property type="molecule type" value="Genomic_DNA"/>
</dbReference>
<feature type="transmembrane region" description="Helical" evidence="1">
    <location>
        <begin position="328"/>
        <end position="348"/>
    </location>
</feature>
<feature type="transmembrane region" description="Helical" evidence="1">
    <location>
        <begin position="260"/>
        <end position="280"/>
    </location>
</feature>
<reference evidence="2 3" key="1">
    <citation type="journal article" date="2016" name="BMC Genomics">
        <title>Type VI secretion systems of human gut Bacteroidales segregate into three genetic architectures, two of which are contained on mobile genetic elements.</title>
        <authorList>
            <person name="Coyne M.J."/>
            <person name="Roelofs K.G."/>
            <person name="Comstock L.E."/>
        </authorList>
    </citation>
    <scope>NUCLEOTIDE SEQUENCE [LARGE SCALE GENOMIC DNA]</scope>
    <source>
        <strain evidence="2 3">CL09T03C01</strain>
    </source>
</reference>
<dbReference type="Pfam" id="PF18943">
    <property type="entry name" value="DUF5690"/>
    <property type="match status" value="1"/>
</dbReference>
<dbReference type="InterPro" id="IPR043745">
    <property type="entry name" value="DUF5690"/>
</dbReference>
<keyword evidence="1" id="KW-0472">Membrane</keyword>
<protein>
    <recommendedName>
        <fullName evidence="4">Transmembrane protein</fullName>
    </recommendedName>
</protein>
<accession>A0A108T880</accession>
<feature type="transmembrane region" description="Helical" evidence="1">
    <location>
        <begin position="211"/>
        <end position="229"/>
    </location>
</feature>
<sequence>MNIINNGNSFLLLKYRLTFAAGIKNKIDVMNAIIGKKELTVSNKNLSDALFILWAGGAALLSYSLVYALRKPFTAATFDGLDFFGMDYKTATSIVQISGYFISKLIGIKVISELKKENRLKFIILSVAVAELSLVLFGALPQPFNVFALFFNGLSLGCMWGVIFSFLEGRRVTDLLASLMGLSIAISSGTAKSIGLFVMDNLHISEFWMPAFIGAFAFPLLSFLGWLMTRMPQPTQADKELRTERVALDSKARLSLFKNFMPVLVMLFFANLFVTVLQDIKEDFLVKILDVDAAGLSSWAFAKVDATVTLIILCMFGLMSAVRSNIKVLCMLLGLVTCGTATLSFLAFNYSALQLQPMTWLFLQSLSLYTVYLSFQTLFFERFIACFKIKGNVGFFIITLDFIGYTGTVVVLIFKEFFNPAVNWLDFYNLMSGYVGIACSVAFIGSAVYLIQRYRREKYAEVSGEELDTPHPAGGLSGKRVALELFPDMAK</sequence>
<feature type="transmembrane region" description="Helical" evidence="1">
    <location>
        <begin position="179"/>
        <end position="199"/>
    </location>
</feature>
<dbReference type="InterPro" id="IPR036259">
    <property type="entry name" value="MFS_trans_sf"/>
</dbReference>
<organism evidence="2 3">
    <name type="scientific">Bacteroides stercoris</name>
    <dbReference type="NCBI Taxonomy" id="46506"/>
    <lineage>
        <taxon>Bacteria</taxon>
        <taxon>Pseudomonadati</taxon>
        <taxon>Bacteroidota</taxon>
        <taxon>Bacteroidia</taxon>
        <taxon>Bacteroidales</taxon>
        <taxon>Bacteroidaceae</taxon>
        <taxon>Bacteroides</taxon>
    </lineage>
</organism>
<evidence type="ECO:0000256" key="1">
    <source>
        <dbReference type="SAM" id="Phobius"/>
    </source>
</evidence>
<evidence type="ECO:0000313" key="3">
    <source>
        <dbReference type="Proteomes" id="UP000056419"/>
    </source>
</evidence>
<feature type="transmembrane region" description="Helical" evidence="1">
    <location>
        <begin position="49"/>
        <end position="69"/>
    </location>
</feature>
<feature type="transmembrane region" description="Helical" evidence="1">
    <location>
        <begin position="360"/>
        <end position="380"/>
    </location>
</feature>
<dbReference type="RefSeq" id="WP_060385770.1">
    <property type="nucleotide sequence ID" value="NZ_LRGC01000006.1"/>
</dbReference>
<comment type="caution">
    <text evidence="2">The sequence shown here is derived from an EMBL/GenBank/DDBJ whole genome shotgun (WGS) entry which is preliminary data.</text>
</comment>